<feature type="signal peptide" evidence="1">
    <location>
        <begin position="1"/>
        <end position="26"/>
    </location>
</feature>
<comment type="caution">
    <text evidence="3">The sequence shown here is derived from an EMBL/GenBank/DDBJ whole genome shotgun (WGS) entry which is preliminary data.</text>
</comment>
<keyword evidence="4" id="KW-1185">Reference proteome</keyword>
<dbReference type="AlphaFoldDB" id="A0A176VLE9"/>
<gene>
    <name evidence="3" type="ORF">AXG93_2550s1270</name>
</gene>
<name>A0A176VLE9_MARPO</name>
<keyword evidence="1" id="KW-0732">Signal</keyword>
<protein>
    <recommendedName>
        <fullName evidence="2">Bifunctional inhibitor/plant lipid transfer protein/seed storage helical domain-containing protein</fullName>
    </recommendedName>
</protein>
<feature type="chain" id="PRO_5008051933" description="Bifunctional inhibitor/plant lipid transfer protein/seed storage helical domain-containing protein" evidence="1">
    <location>
        <begin position="27"/>
        <end position="169"/>
    </location>
</feature>
<reference evidence="3" key="1">
    <citation type="submission" date="2016-03" db="EMBL/GenBank/DDBJ databases">
        <title>Mechanisms controlling the formation of the plant cell surface in tip-growing cells are functionally conserved among land plants.</title>
        <authorList>
            <person name="Honkanen S."/>
            <person name="Jones V.A."/>
            <person name="Morieri G."/>
            <person name="Champion C."/>
            <person name="Hetherington A.J."/>
            <person name="Kelly S."/>
            <person name="Saint-Marcoux D."/>
            <person name="Proust H."/>
            <person name="Prescott H."/>
            <person name="Dolan L."/>
        </authorList>
    </citation>
    <scope>NUCLEOTIDE SEQUENCE [LARGE SCALE GENOMIC DNA]</scope>
    <source>
        <tissue evidence="3">Whole gametophyte</tissue>
    </source>
</reference>
<dbReference type="EMBL" id="LVLJ01003342">
    <property type="protein sequence ID" value="OAE21789.1"/>
    <property type="molecule type" value="Genomic_DNA"/>
</dbReference>
<accession>A0A176VLE9</accession>
<dbReference type="InterPro" id="IPR016140">
    <property type="entry name" value="Bifunc_inhib/LTP/seed_store"/>
</dbReference>
<sequence length="169" mass="18185">MRTRNQSNLMTLALAILLVASTACRAYPIDSSSSNVCDIASYMQTLLPCMSVVLGPSDPTGGPDENSGCCTALKALADQDVFIDCLCTRFDSKPDSCKEALRNIRTSAPMASVTGIFFQGWCDAGGLDASHSCQLVLPTILFLSTHRAASTQPRRDSIEEIDELPSPYR</sequence>
<organism evidence="3 4">
    <name type="scientific">Marchantia polymorpha subsp. ruderalis</name>
    <dbReference type="NCBI Taxonomy" id="1480154"/>
    <lineage>
        <taxon>Eukaryota</taxon>
        <taxon>Viridiplantae</taxon>
        <taxon>Streptophyta</taxon>
        <taxon>Embryophyta</taxon>
        <taxon>Marchantiophyta</taxon>
        <taxon>Marchantiopsida</taxon>
        <taxon>Marchantiidae</taxon>
        <taxon>Marchantiales</taxon>
        <taxon>Marchantiaceae</taxon>
        <taxon>Marchantia</taxon>
    </lineage>
</organism>
<dbReference type="PROSITE" id="PS51257">
    <property type="entry name" value="PROKAR_LIPOPROTEIN"/>
    <property type="match status" value="1"/>
</dbReference>
<evidence type="ECO:0000313" key="3">
    <source>
        <dbReference type="EMBL" id="OAE21789.1"/>
    </source>
</evidence>
<evidence type="ECO:0000259" key="2">
    <source>
        <dbReference type="Pfam" id="PF14368"/>
    </source>
</evidence>
<evidence type="ECO:0000256" key="1">
    <source>
        <dbReference type="SAM" id="SignalP"/>
    </source>
</evidence>
<dbReference type="Pfam" id="PF14368">
    <property type="entry name" value="LTP_2"/>
    <property type="match status" value="1"/>
</dbReference>
<dbReference type="Proteomes" id="UP000077202">
    <property type="component" value="Unassembled WGS sequence"/>
</dbReference>
<evidence type="ECO:0000313" key="4">
    <source>
        <dbReference type="Proteomes" id="UP000077202"/>
    </source>
</evidence>
<feature type="domain" description="Bifunctional inhibitor/plant lipid transfer protein/seed storage helical" evidence="2">
    <location>
        <begin position="18"/>
        <end position="93"/>
    </location>
</feature>
<proteinExistence type="predicted"/>